<dbReference type="HOGENOM" id="CLU_2811973_0_0_1"/>
<dbReference type="RefSeq" id="XP_007711146.1">
    <property type="nucleotide sequence ID" value="XM_007712956.1"/>
</dbReference>
<evidence type="ECO:0000313" key="1">
    <source>
        <dbReference type="EMBL" id="EUC34567.1"/>
    </source>
</evidence>
<sequence length="67" mass="7624">MLHVYFLLEWRWRSLARVGPEFKRSAFQAGCQVASLFQPPHTHTHRLGASIENAISSGRFCIAPRSV</sequence>
<dbReference type="AlphaFoldDB" id="W6Y4B4"/>
<proteinExistence type="predicted"/>
<dbReference type="KEGG" id="bze:COCCADRAFT_93138"/>
<accession>W6Y4B4</accession>
<dbReference type="Proteomes" id="UP000053841">
    <property type="component" value="Unassembled WGS sequence"/>
</dbReference>
<evidence type="ECO:0000313" key="2">
    <source>
        <dbReference type="Proteomes" id="UP000053841"/>
    </source>
</evidence>
<dbReference type="GeneID" id="19153507"/>
<organism evidence="1 2">
    <name type="scientific">Cochliobolus carbonum (strain 26-R-13)</name>
    <name type="common">Maize leaf spot fungus</name>
    <name type="synonym">Bipolaris zeicola</name>
    <dbReference type="NCBI Taxonomy" id="930089"/>
    <lineage>
        <taxon>Eukaryota</taxon>
        <taxon>Fungi</taxon>
        <taxon>Dikarya</taxon>
        <taxon>Ascomycota</taxon>
        <taxon>Pezizomycotina</taxon>
        <taxon>Dothideomycetes</taxon>
        <taxon>Pleosporomycetidae</taxon>
        <taxon>Pleosporales</taxon>
        <taxon>Pleosporineae</taxon>
        <taxon>Pleosporaceae</taxon>
        <taxon>Bipolaris</taxon>
    </lineage>
</organism>
<dbReference type="EMBL" id="KI964589">
    <property type="protein sequence ID" value="EUC34567.1"/>
    <property type="molecule type" value="Genomic_DNA"/>
</dbReference>
<gene>
    <name evidence="1" type="ORF">COCCADRAFT_93138</name>
</gene>
<reference evidence="1 2" key="1">
    <citation type="journal article" date="2013" name="PLoS Genet.">
        <title>Comparative genome structure, secondary metabolite, and effector coding capacity across Cochliobolus pathogens.</title>
        <authorList>
            <person name="Condon B.J."/>
            <person name="Leng Y."/>
            <person name="Wu D."/>
            <person name="Bushley K.E."/>
            <person name="Ohm R.A."/>
            <person name="Otillar R."/>
            <person name="Martin J."/>
            <person name="Schackwitz W."/>
            <person name="Grimwood J."/>
            <person name="MohdZainudin N."/>
            <person name="Xue C."/>
            <person name="Wang R."/>
            <person name="Manning V.A."/>
            <person name="Dhillon B."/>
            <person name="Tu Z.J."/>
            <person name="Steffenson B.J."/>
            <person name="Salamov A."/>
            <person name="Sun H."/>
            <person name="Lowry S."/>
            <person name="LaButti K."/>
            <person name="Han J."/>
            <person name="Copeland A."/>
            <person name="Lindquist E."/>
            <person name="Barry K."/>
            <person name="Schmutz J."/>
            <person name="Baker S.E."/>
            <person name="Ciuffetti L.M."/>
            <person name="Grigoriev I.V."/>
            <person name="Zhong S."/>
            <person name="Turgeon B.G."/>
        </authorList>
    </citation>
    <scope>NUCLEOTIDE SEQUENCE [LARGE SCALE GENOMIC DNA]</scope>
    <source>
        <strain evidence="1 2">26-R-13</strain>
    </source>
</reference>
<protein>
    <submittedName>
        <fullName evidence="1">Uncharacterized protein</fullName>
    </submittedName>
</protein>
<name>W6Y4B4_COCC2</name>
<keyword evidence="2" id="KW-1185">Reference proteome</keyword>